<gene>
    <name evidence="3" type="ORF">C8N43_2168</name>
</gene>
<keyword evidence="1" id="KW-0812">Transmembrane</keyword>
<protein>
    <submittedName>
        <fullName evidence="3">Fatty acid desaturase</fullName>
    </submittedName>
</protein>
<dbReference type="PANTHER" id="PTHR12879">
    <property type="entry name" value="SPHINGOLIPID DELTA 4 DESATURASE/C-4 HYDROXYLASE PROTEIN DES2"/>
    <property type="match status" value="1"/>
</dbReference>
<accession>A0A2T6BN40</accession>
<comment type="caution">
    <text evidence="3">The sequence shown here is derived from an EMBL/GenBank/DDBJ whole genome shotgun (WGS) entry which is preliminary data.</text>
</comment>
<reference evidence="3 4" key="1">
    <citation type="submission" date="2018-04" db="EMBL/GenBank/DDBJ databases">
        <title>Genomic Encyclopedia of Archaeal and Bacterial Type Strains, Phase II (KMG-II): from individual species to whole genera.</title>
        <authorList>
            <person name="Goeker M."/>
        </authorList>
    </citation>
    <scope>NUCLEOTIDE SEQUENCE [LARGE SCALE GENOMIC DNA]</scope>
    <source>
        <strain evidence="3 4">DSM 100977</strain>
    </source>
</reference>
<evidence type="ECO:0000259" key="2">
    <source>
        <dbReference type="Pfam" id="PF00487"/>
    </source>
</evidence>
<dbReference type="GO" id="GO:0042284">
    <property type="term" value="F:sphingolipid delta-4 desaturase activity"/>
    <property type="evidence" value="ECO:0007669"/>
    <property type="project" value="TreeGrafter"/>
</dbReference>
<organism evidence="3 4">
    <name type="scientific">Litoreibacter ponti</name>
    <dbReference type="NCBI Taxonomy" id="1510457"/>
    <lineage>
        <taxon>Bacteria</taxon>
        <taxon>Pseudomonadati</taxon>
        <taxon>Pseudomonadota</taxon>
        <taxon>Alphaproteobacteria</taxon>
        <taxon>Rhodobacterales</taxon>
        <taxon>Roseobacteraceae</taxon>
        <taxon>Litoreibacter</taxon>
    </lineage>
</organism>
<dbReference type="RefSeq" id="WP_107845591.1">
    <property type="nucleotide sequence ID" value="NZ_QBKS01000001.1"/>
</dbReference>
<dbReference type="GO" id="GO:0046513">
    <property type="term" value="P:ceramide biosynthetic process"/>
    <property type="evidence" value="ECO:0007669"/>
    <property type="project" value="TreeGrafter"/>
</dbReference>
<evidence type="ECO:0000313" key="4">
    <source>
        <dbReference type="Proteomes" id="UP000243978"/>
    </source>
</evidence>
<name>A0A2T6BN40_9RHOB</name>
<proteinExistence type="predicted"/>
<dbReference type="InterPro" id="IPR005804">
    <property type="entry name" value="FA_desaturase_dom"/>
</dbReference>
<dbReference type="GO" id="GO:0016020">
    <property type="term" value="C:membrane"/>
    <property type="evidence" value="ECO:0007669"/>
    <property type="project" value="GOC"/>
</dbReference>
<feature type="transmembrane region" description="Helical" evidence="1">
    <location>
        <begin position="181"/>
        <end position="205"/>
    </location>
</feature>
<dbReference type="OrthoDB" id="9792534at2"/>
<feature type="transmembrane region" description="Helical" evidence="1">
    <location>
        <begin position="52"/>
        <end position="71"/>
    </location>
</feature>
<keyword evidence="4" id="KW-1185">Reference proteome</keyword>
<evidence type="ECO:0000313" key="3">
    <source>
        <dbReference type="EMBL" id="PTX57498.1"/>
    </source>
</evidence>
<dbReference type="Proteomes" id="UP000243978">
    <property type="component" value="Unassembled WGS sequence"/>
</dbReference>
<dbReference type="PANTHER" id="PTHR12879:SF8">
    <property type="entry name" value="SPHINGOLIPID DELTA(4)-DESATURASE DES1"/>
    <property type="match status" value="1"/>
</dbReference>
<evidence type="ECO:0000256" key="1">
    <source>
        <dbReference type="SAM" id="Phobius"/>
    </source>
</evidence>
<keyword evidence="1" id="KW-0472">Membrane</keyword>
<dbReference type="AlphaFoldDB" id="A0A2T6BN40"/>
<feature type="domain" description="Fatty acid desaturase" evidence="2">
    <location>
        <begin position="51"/>
        <end position="283"/>
    </location>
</feature>
<keyword evidence="1" id="KW-1133">Transmembrane helix</keyword>
<dbReference type="Pfam" id="PF00487">
    <property type="entry name" value="FA_desaturase"/>
    <property type="match status" value="1"/>
</dbReference>
<sequence>MDATFSRRKLLTPQELRALNERSDLAGGLQMASHLGAIAITMGLHAQAMGTWWVLATGLVLGVLMNFLYAAQHELSHATVFKTRKLNEIFGRAIGFIQIFPRDFDQVMHFAHHQHTQDWERDGELVREPYTLTTYLLWLTGVTYWRNRIVGNIRRARGIILEPYIRAEEETKIIREARIHIALYALIAVASITAGSWIALTFWLLPMVLTKPIHQLQNTIEHLGLSHEDDILENTRSTRTNALFRWLCWQMPYHTAHHTFPAVPFWKLRALNAKIEAQAGEVHRMGWIEFQVEVIRKLMAKDESQYPMDEVWVVPTSGGRAARIPAE</sequence>
<dbReference type="EMBL" id="QBKS01000001">
    <property type="protein sequence ID" value="PTX57498.1"/>
    <property type="molecule type" value="Genomic_DNA"/>
</dbReference>
<feature type="transmembrane region" description="Helical" evidence="1">
    <location>
        <begin position="25"/>
        <end position="46"/>
    </location>
</feature>